<gene>
    <name evidence="2" type="ORF">HAX54_022810</name>
</gene>
<feature type="region of interest" description="Disordered" evidence="1">
    <location>
        <begin position="112"/>
        <end position="139"/>
    </location>
</feature>
<name>A0ABS8Y4F2_DATST</name>
<dbReference type="Proteomes" id="UP000823775">
    <property type="component" value="Unassembled WGS sequence"/>
</dbReference>
<accession>A0ABS8Y4F2</accession>
<evidence type="ECO:0000313" key="3">
    <source>
        <dbReference type="Proteomes" id="UP000823775"/>
    </source>
</evidence>
<proteinExistence type="predicted"/>
<comment type="caution">
    <text evidence="2">The sequence shown here is derived from an EMBL/GenBank/DDBJ whole genome shotgun (WGS) entry which is preliminary data.</text>
</comment>
<reference evidence="2 3" key="1">
    <citation type="journal article" date="2021" name="BMC Genomics">
        <title>Datura genome reveals duplications of psychoactive alkaloid biosynthetic genes and high mutation rate following tissue culture.</title>
        <authorList>
            <person name="Rajewski A."/>
            <person name="Carter-House D."/>
            <person name="Stajich J."/>
            <person name="Litt A."/>
        </authorList>
    </citation>
    <scope>NUCLEOTIDE SEQUENCE [LARGE SCALE GENOMIC DNA]</scope>
    <source>
        <strain evidence="2">AR-01</strain>
    </source>
</reference>
<sequence>MVRKADIQDKQLKLFVEQLGPFVDRAIKTALEPYKHLHAYMDDMEENVNDKLKDLTVPELERVAVELKKAQNDILKLQQKQQPLEFSLANYEESKDDALFIDLLGEHLKETEKCSRDDVKNEGKSHKKKKHKRNKQEKA</sequence>
<keyword evidence="3" id="KW-1185">Reference proteome</keyword>
<evidence type="ECO:0000256" key="1">
    <source>
        <dbReference type="SAM" id="MobiDB-lite"/>
    </source>
</evidence>
<feature type="compositionally biased region" description="Basic residues" evidence="1">
    <location>
        <begin position="125"/>
        <end position="139"/>
    </location>
</feature>
<protein>
    <submittedName>
        <fullName evidence="2">Uncharacterized protein</fullName>
    </submittedName>
</protein>
<evidence type="ECO:0000313" key="2">
    <source>
        <dbReference type="EMBL" id="MCE5166625.1"/>
    </source>
</evidence>
<organism evidence="2 3">
    <name type="scientific">Datura stramonium</name>
    <name type="common">Jimsonweed</name>
    <name type="synonym">Common thornapple</name>
    <dbReference type="NCBI Taxonomy" id="4076"/>
    <lineage>
        <taxon>Eukaryota</taxon>
        <taxon>Viridiplantae</taxon>
        <taxon>Streptophyta</taxon>
        <taxon>Embryophyta</taxon>
        <taxon>Tracheophyta</taxon>
        <taxon>Spermatophyta</taxon>
        <taxon>Magnoliopsida</taxon>
        <taxon>eudicotyledons</taxon>
        <taxon>Gunneridae</taxon>
        <taxon>Pentapetalae</taxon>
        <taxon>asterids</taxon>
        <taxon>lamiids</taxon>
        <taxon>Solanales</taxon>
        <taxon>Solanaceae</taxon>
        <taxon>Solanoideae</taxon>
        <taxon>Datureae</taxon>
        <taxon>Datura</taxon>
    </lineage>
</organism>
<dbReference type="EMBL" id="JACEIK010027539">
    <property type="protein sequence ID" value="MCE5166625.1"/>
    <property type="molecule type" value="Genomic_DNA"/>
</dbReference>
<feature type="compositionally biased region" description="Basic and acidic residues" evidence="1">
    <location>
        <begin position="112"/>
        <end position="124"/>
    </location>
</feature>